<reference evidence="14 15" key="1">
    <citation type="journal article" date="2007" name="Proc. Natl. Acad. Sci. U.S.A.">
        <title>The genome of Syntrophus aciditrophicus: life at the thermodynamic limit of microbial growth.</title>
        <authorList>
            <person name="McInerney M.J."/>
            <person name="Rohlin L."/>
            <person name="Mouttaki H."/>
            <person name="Kim U."/>
            <person name="Krupp R.S."/>
            <person name="Rios-Hernandez L."/>
            <person name="Sieber J."/>
            <person name="Struchtemeyer C.G."/>
            <person name="Bhattacharyya A."/>
            <person name="Campbell J.W."/>
            <person name="Gunsalus R.P."/>
        </authorList>
    </citation>
    <scope>NUCLEOTIDE SEQUENCE [LARGE SCALE GENOMIC DNA]</scope>
    <source>
        <strain evidence="14 15">SB</strain>
    </source>
</reference>
<dbReference type="eggNOG" id="COG0784">
    <property type="taxonomic scope" value="Bacteria"/>
</dbReference>
<evidence type="ECO:0000256" key="1">
    <source>
        <dbReference type="ARBA" id="ARBA00000085"/>
    </source>
</evidence>
<name>Q2LXZ4_SYNAS</name>
<evidence type="ECO:0000256" key="10">
    <source>
        <dbReference type="ARBA" id="ARBA00068150"/>
    </source>
</evidence>
<dbReference type="InterPro" id="IPR011006">
    <property type="entry name" value="CheY-like_superfamily"/>
</dbReference>
<evidence type="ECO:0000256" key="9">
    <source>
        <dbReference type="ARBA" id="ARBA00064003"/>
    </source>
</evidence>
<feature type="modified residue" description="4-aspartylphosphate" evidence="11">
    <location>
        <position position="607"/>
    </location>
</feature>
<dbReference type="InterPro" id="IPR036097">
    <property type="entry name" value="HisK_dim/P_sf"/>
</dbReference>
<dbReference type="FunCoup" id="Q2LXZ4">
    <property type="interactions" value="239"/>
</dbReference>
<dbReference type="KEGG" id="sat:SYN_00226"/>
<evidence type="ECO:0000256" key="6">
    <source>
        <dbReference type="ARBA" id="ARBA00022777"/>
    </source>
</evidence>
<keyword evidence="8" id="KW-0902">Two-component regulatory system</keyword>
<keyword evidence="5" id="KW-0547">Nucleotide-binding</keyword>
<dbReference type="InterPro" id="IPR004358">
    <property type="entry name" value="Sig_transdc_His_kin-like_C"/>
</dbReference>
<dbReference type="RefSeq" id="WP_011418971.1">
    <property type="nucleotide sequence ID" value="NC_007759.1"/>
</dbReference>
<keyword evidence="3 11" id="KW-0597">Phosphoprotein</keyword>
<dbReference type="SUPFAM" id="SSF47384">
    <property type="entry name" value="Homodimeric domain of signal transducing histidine kinase"/>
    <property type="match status" value="1"/>
</dbReference>
<dbReference type="AlphaFoldDB" id="Q2LXZ4"/>
<feature type="domain" description="Histidine kinase" evidence="12">
    <location>
        <begin position="159"/>
        <end position="390"/>
    </location>
</feature>
<dbReference type="PROSITE" id="PS50109">
    <property type="entry name" value="HIS_KIN"/>
    <property type="match status" value="1"/>
</dbReference>
<keyword evidence="7" id="KW-0067">ATP-binding</keyword>
<dbReference type="Gene3D" id="1.10.287.130">
    <property type="match status" value="1"/>
</dbReference>
<dbReference type="GO" id="GO:0000155">
    <property type="term" value="F:phosphorelay sensor kinase activity"/>
    <property type="evidence" value="ECO:0007669"/>
    <property type="project" value="InterPro"/>
</dbReference>
<dbReference type="InterPro" id="IPR001789">
    <property type="entry name" value="Sig_transdc_resp-reg_receiver"/>
</dbReference>
<comment type="subunit">
    <text evidence="9">At low DSF concentrations, interacts with RpfF.</text>
</comment>
<evidence type="ECO:0000313" key="14">
    <source>
        <dbReference type="EMBL" id="ABC78957.1"/>
    </source>
</evidence>
<dbReference type="Pfam" id="PF00512">
    <property type="entry name" value="HisKA"/>
    <property type="match status" value="1"/>
</dbReference>
<dbReference type="eggNOG" id="COG2205">
    <property type="taxonomic scope" value="Bacteria"/>
</dbReference>
<dbReference type="InterPro" id="IPR005467">
    <property type="entry name" value="His_kinase_dom"/>
</dbReference>
<dbReference type="InterPro" id="IPR036890">
    <property type="entry name" value="HATPase_C_sf"/>
</dbReference>
<keyword evidence="4" id="KW-0808">Transferase</keyword>
<dbReference type="SMART" id="SM00448">
    <property type="entry name" value="REC"/>
    <property type="match status" value="2"/>
</dbReference>
<evidence type="ECO:0000256" key="4">
    <source>
        <dbReference type="ARBA" id="ARBA00022679"/>
    </source>
</evidence>
<sequence>MAKDLAEILTEYNQQIGRQFAEFLYRGDASNRYKDRPFEELLITTSEVMEANVAVLLRKDFSKLDAFIAKISKMRLEGGFSLPEVQRAFEIYRTLLVPILVKELKGDALLNALQKVNDLMIDTITQFSEYFLNQAEKALFEAKEEAEAANRAKSDFLASMSHEIRTPMHAILGMAELLLETPLSPEQQRYVEIFRNAGENLLNIINDILDISKVEAGHLELENIEFDLGEIIERTVEALAIRAHGKGLELACHILPDVPVNLIGDPVRLQQILINLVGNAIKFTEKGEVVVHVEKSTELTGGPETGTEEGGKVELLFSIADTGIGIPQEKIDKMFEKFTQADSSTTRKHGGTGLGLSISRRLVEMMGGHIRLDSEVGKGTTATFTARFSVQAEGKKLAEIVEAGVEKLTGLRTFIIDDNATNRMILREILSGWGSCSDEADGGERGIVKMQKAREAGKPYDLLLLDYQMPGLDGFGVAERIQRNPSLAGIPIVMLTSDLGRGDPRRFRELGIASFLTKPVKRAELKNAILTTISKTKVAGRKPAPQAPAAPESHRPLSILLAEDSEDNRLLLMSYLKSRPYRIDIAENGVIALDKFKTGRYDLVFMDIQMPEMDGYTATREIRKWEREHQLRETPIVALTAYAYKEDRRKSLDAGCNGHLVKPIKKAVLLEAISEYTEEEAES</sequence>
<keyword evidence="15" id="KW-1185">Reference proteome</keyword>
<dbReference type="Pfam" id="PF00072">
    <property type="entry name" value="Response_reg"/>
    <property type="match status" value="2"/>
</dbReference>
<evidence type="ECO:0000256" key="3">
    <source>
        <dbReference type="ARBA" id="ARBA00022553"/>
    </source>
</evidence>
<dbReference type="SUPFAM" id="SSF55874">
    <property type="entry name" value="ATPase domain of HSP90 chaperone/DNA topoisomerase II/histidine kinase"/>
    <property type="match status" value="1"/>
</dbReference>
<feature type="domain" description="Response regulatory" evidence="13">
    <location>
        <begin position="412"/>
        <end position="533"/>
    </location>
</feature>
<dbReference type="InterPro" id="IPR003594">
    <property type="entry name" value="HATPase_dom"/>
</dbReference>
<dbReference type="InterPro" id="IPR003661">
    <property type="entry name" value="HisK_dim/P_dom"/>
</dbReference>
<dbReference type="EMBL" id="CP000252">
    <property type="protein sequence ID" value="ABC78957.1"/>
    <property type="molecule type" value="Genomic_DNA"/>
</dbReference>
<dbReference type="Pfam" id="PF02518">
    <property type="entry name" value="HATPase_c"/>
    <property type="match status" value="1"/>
</dbReference>
<dbReference type="PROSITE" id="PS50110">
    <property type="entry name" value="RESPONSE_REGULATORY"/>
    <property type="match status" value="2"/>
</dbReference>
<comment type="catalytic activity">
    <reaction evidence="1">
        <text>ATP + protein L-histidine = ADP + protein N-phospho-L-histidine.</text>
        <dbReference type="EC" id="2.7.13.3"/>
    </reaction>
</comment>
<dbReference type="Gene3D" id="3.30.565.10">
    <property type="entry name" value="Histidine kinase-like ATPase, C-terminal domain"/>
    <property type="match status" value="1"/>
</dbReference>
<dbReference type="STRING" id="56780.SYN_00226"/>
<evidence type="ECO:0000259" key="13">
    <source>
        <dbReference type="PROSITE" id="PS50110"/>
    </source>
</evidence>
<dbReference type="SUPFAM" id="SSF52172">
    <property type="entry name" value="CheY-like"/>
    <property type="match status" value="2"/>
</dbReference>
<evidence type="ECO:0000259" key="12">
    <source>
        <dbReference type="PROSITE" id="PS50109"/>
    </source>
</evidence>
<evidence type="ECO:0000256" key="8">
    <source>
        <dbReference type="ARBA" id="ARBA00023012"/>
    </source>
</evidence>
<dbReference type="CDD" id="cd00082">
    <property type="entry name" value="HisKA"/>
    <property type="match status" value="1"/>
</dbReference>
<accession>Q2LXZ4</accession>
<dbReference type="CDD" id="cd16922">
    <property type="entry name" value="HATPase_EvgS-ArcB-TorS-like"/>
    <property type="match status" value="1"/>
</dbReference>
<dbReference type="SMART" id="SM00388">
    <property type="entry name" value="HisKA"/>
    <property type="match status" value="1"/>
</dbReference>
<dbReference type="PANTHER" id="PTHR45339">
    <property type="entry name" value="HYBRID SIGNAL TRANSDUCTION HISTIDINE KINASE J"/>
    <property type="match status" value="1"/>
</dbReference>
<dbReference type="PANTHER" id="PTHR45339:SF1">
    <property type="entry name" value="HYBRID SIGNAL TRANSDUCTION HISTIDINE KINASE J"/>
    <property type="match status" value="1"/>
</dbReference>
<keyword evidence="6 14" id="KW-0418">Kinase</keyword>
<evidence type="ECO:0000256" key="7">
    <source>
        <dbReference type="ARBA" id="ARBA00022840"/>
    </source>
</evidence>
<gene>
    <name evidence="14" type="ORF">SYN_00226</name>
</gene>
<dbReference type="Proteomes" id="UP000001933">
    <property type="component" value="Chromosome"/>
</dbReference>
<dbReference type="EC" id="2.7.13.3" evidence="2"/>
<feature type="modified residue" description="4-aspartylphosphate" evidence="11">
    <location>
        <position position="466"/>
    </location>
</feature>
<dbReference type="OrthoDB" id="9758705at2"/>
<dbReference type="FunFam" id="3.30.565.10:FF:000010">
    <property type="entry name" value="Sensor histidine kinase RcsC"/>
    <property type="match status" value="1"/>
</dbReference>
<proteinExistence type="predicted"/>
<dbReference type="InParanoid" id="Q2LXZ4"/>
<dbReference type="HOGENOM" id="CLU_000445_104_15_7"/>
<dbReference type="GO" id="GO:0005524">
    <property type="term" value="F:ATP binding"/>
    <property type="evidence" value="ECO:0007669"/>
    <property type="project" value="UniProtKB-KW"/>
</dbReference>
<organism evidence="14 15">
    <name type="scientific">Syntrophus aciditrophicus (strain SB)</name>
    <dbReference type="NCBI Taxonomy" id="56780"/>
    <lineage>
        <taxon>Bacteria</taxon>
        <taxon>Pseudomonadati</taxon>
        <taxon>Thermodesulfobacteriota</taxon>
        <taxon>Syntrophia</taxon>
        <taxon>Syntrophales</taxon>
        <taxon>Syntrophaceae</taxon>
        <taxon>Syntrophus</taxon>
    </lineage>
</organism>
<evidence type="ECO:0000256" key="11">
    <source>
        <dbReference type="PROSITE-ProRule" id="PRU00169"/>
    </source>
</evidence>
<feature type="domain" description="Response regulatory" evidence="13">
    <location>
        <begin position="558"/>
        <end position="677"/>
    </location>
</feature>
<evidence type="ECO:0000256" key="5">
    <source>
        <dbReference type="ARBA" id="ARBA00022741"/>
    </source>
</evidence>
<dbReference type="PRINTS" id="PR00344">
    <property type="entry name" value="BCTRLSENSOR"/>
</dbReference>
<evidence type="ECO:0000256" key="2">
    <source>
        <dbReference type="ARBA" id="ARBA00012438"/>
    </source>
</evidence>
<dbReference type="FunFam" id="1.10.287.130:FF:000002">
    <property type="entry name" value="Two-component osmosensing histidine kinase"/>
    <property type="match status" value="1"/>
</dbReference>
<dbReference type="SMART" id="SM00387">
    <property type="entry name" value="HATPase_c"/>
    <property type="match status" value="1"/>
</dbReference>
<dbReference type="CDD" id="cd17546">
    <property type="entry name" value="REC_hyHK_CKI1_RcsC-like"/>
    <property type="match status" value="2"/>
</dbReference>
<evidence type="ECO:0000313" key="15">
    <source>
        <dbReference type="Proteomes" id="UP000001933"/>
    </source>
</evidence>
<protein>
    <recommendedName>
        <fullName evidence="10">Sensory/regulatory protein RpfC</fullName>
        <ecNumber evidence="2">2.7.13.3</ecNumber>
    </recommendedName>
</protein>
<dbReference type="Gene3D" id="3.40.50.2300">
    <property type="match status" value="2"/>
</dbReference>